<keyword evidence="5" id="KW-0175">Coiled coil</keyword>
<comment type="similarity">
    <text evidence="1 4">Belongs to the prefoldin subunit beta family.</text>
</comment>
<evidence type="ECO:0000313" key="7">
    <source>
        <dbReference type="Proteomes" id="UP001212841"/>
    </source>
</evidence>
<comment type="caution">
    <text evidence="6">The sequence shown here is derived from an EMBL/GenBank/DDBJ whole genome shotgun (WGS) entry which is preliminary data.</text>
</comment>
<dbReference type="InterPro" id="IPR016661">
    <property type="entry name" value="PFDN4"/>
</dbReference>
<dbReference type="Gene3D" id="1.10.287.370">
    <property type="match status" value="1"/>
</dbReference>
<dbReference type="PIRSF" id="PIRSF016477">
    <property type="entry name" value="Prefoldin_subunit_4"/>
    <property type="match status" value="1"/>
</dbReference>
<sequence>MTKMLREGEEADAEVTWEDQQNINAFSKLNGRLEALDEIYQEKKKEKEYLEDLTQELELADEDESVKYRIGDAYVSITLDEANERITAENSELSTELDGITSKMETINKEMAKLKAILYGKFGKSINLEK</sequence>
<dbReference type="PANTHER" id="PTHR21100">
    <property type="entry name" value="PREFOLDIN SUBUNIT 4"/>
    <property type="match status" value="1"/>
</dbReference>
<accession>A0AAD5X2X6</accession>
<dbReference type="CDD" id="cd23165">
    <property type="entry name" value="Prefoldin_4"/>
    <property type="match status" value="1"/>
</dbReference>
<feature type="coiled-coil region" evidence="5">
    <location>
        <begin position="26"/>
        <end position="63"/>
    </location>
</feature>
<evidence type="ECO:0000256" key="5">
    <source>
        <dbReference type="SAM" id="Coils"/>
    </source>
</evidence>
<dbReference type="GO" id="GO:0005737">
    <property type="term" value="C:cytoplasm"/>
    <property type="evidence" value="ECO:0007669"/>
    <property type="project" value="UniProtKB-ARBA"/>
</dbReference>
<evidence type="ECO:0000313" key="6">
    <source>
        <dbReference type="EMBL" id="KAJ3052511.1"/>
    </source>
</evidence>
<dbReference type="Proteomes" id="UP001212841">
    <property type="component" value="Unassembled WGS sequence"/>
</dbReference>
<dbReference type="Pfam" id="PF01920">
    <property type="entry name" value="Prefoldin_2"/>
    <property type="match status" value="1"/>
</dbReference>
<evidence type="ECO:0000256" key="2">
    <source>
        <dbReference type="ARBA" id="ARBA00023186"/>
    </source>
</evidence>
<protein>
    <recommendedName>
        <fullName evidence="4">Prefoldin subunit 4</fullName>
    </recommendedName>
</protein>
<dbReference type="FunFam" id="1.10.287.370:FF:000005">
    <property type="entry name" value="Prefoldin subunit 4"/>
    <property type="match status" value="1"/>
</dbReference>
<gene>
    <name evidence="6" type="ORF">HK097_006113</name>
</gene>
<dbReference type="InterPro" id="IPR009053">
    <property type="entry name" value="Prefoldin"/>
</dbReference>
<keyword evidence="7" id="KW-1185">Reference proteome</keyword>
<organism evidence="6 7">
    <name type="scientific">Rhizophlyctis rosea</name>
    <dbReference type="NCBI Taxonomy" id="64517"/>
    <lineage>
        <taxon>Eukaryota</taxon>
        <taxon>Fungi</taxon>
        <taxon>Fungi incertae sedis</taxon>
        <taxon>Chytridiomycota</taxon>
        <taxon>Chytridiomycota incertae sedis</taxon>
        <taxon>Chytridiomycetes</taxon>
        <taxon>Rhizophlyctidales</taxon>
        <taxon>Rhizophlyctidaceae</taxon>
        <taxon>Rhizophlyctis</taxon>
    </lineage>
</organism>
<evidence type="ECO:0000256" key="4">
    <source>
        <dbReference type="PIRNR" id="PIRNR016477"/>
    </source>
</evidence>
<proteinExistence type="inferred from homology"/>
<dbReference type="GO" id="GO:0006457">
    <property type="term" value="P:protein folding"/>
    <property type="evidence" value="ECO:0007669"/>
    <property type="project" value="UniProtKB-UniRule"/>
</dbReference>
<dbReference type="PANTHER" id="PTHR21100:SF9">
    <property type="entry name" value="PREFOLDIN SUBUNIT 4"/>
    <property type="match status" value="1"/>
</dbReference>
<name>A0AAD5X2X6_9FUNG</name>
<evidence type="ECO:0000256" key="1">
    <source>
        <dbReference type="ARBA" id="ARBA00008045"/>
    </source>
</evidence>
<dbReference type="SUPFAM" id="SSF46579">
    <property type="entry name" value="Prefoldin"/>
    <property type="match status" value="1"/>
</dbReference>
<comment type="function">
    <text evidence="3 4">Binds specifically to cytosolic chaperonin (c-CPN) and transfers target proteins to it. Binds to nascent polypeptide chain and promotes folding in an environment in which there are many competing pathways for nonnative proteins.</text>
</comment>
<dbReference type="AlphaFoldDB" id="A0AAD5X2X6"/>
<evidence type="ECO:0000256" key="3">
    <source>
        <dbReference type="ARBA" id="ARBA00024667"/>
    </source>
</evidence>
<dbReference type="EMBL" id="JADGJD010000287">
    <property type="protein sequence ID" value="KAJ3052511.1"/>
    <property type="molecule type" value="Genomic_DNA"/>
</dbReference>
<keyword evidence="2 4" id="KW-0143">Chaperone</keyword>
<dbReference type="InterPro" id="IPR002777">
    <property type="entry name" value="PFD_beta-like"/>
</dbReference>
<comment type="subunit">
    <text evidence="4">Heterohexamer of two PFD-alpha type and four PFD-beta type subunits.</text>
</comment>
<dbReference type="GO" id="GO:0051082">
    <property type="term" value="F:unfolded protein binding"/>
    <property type="evidence" value="ECO:0007669"/>
    <property type="project" value="InterPro"/>
</dbReference>
<dbReference type="GO" id="GO:0016272">
    <property type="term" value="C:prefoldin complex"/>
    <property type="evidence" value="ECO:0007669"/>
    <property type="project" value="UniProtKB-UniRule"/>
</dbReference>
<reference evidence="6" key="1">
    <citation type="submission" date="2020-05" db="EMBL/GenBank/DDBJ databases">
        <title>Phylogenomic resolution of chytrid fungi.</title>
        <authorList>
            <person name="Stajich J.E."/>
            <person name="Amses K."/>
            <person name="Simmons R."/>
            <person name="Seto K."/>
            <person name="Myers J."/>
            <person name="Bonds A."/>
            <person name="Quandt C.A."/>
            <person name="Barry K."/>
            <person name="Liu P."/>
            <person name="Grigoriev I."/>
            <person name="Longcore J.E."/>
            <person name="James T.Y."/>
        </authorList>
    </citation>
    <scope>NUCLEOTIDE SEQUENCE</scope>
    <source>
        <strain evidence="6">JEL0318</strain>
    </source>
</reference>